<dbReference type="Proteomes" id="UP000054423">
    <property type="component" value="Unassembled WGS sequence"/>
</dbReference>
<sequence>MNQLMRRKLEPGTPRGQVSAVAPPTSPRGGVPVANRNVTGSALGPLRICLGPHTRTTEGEVVCGRCGRIGCNELGHYAMVCNRPTLQGNYRNGERRRMECFLCGEGDHTVTKCPSLERLRGAVRSATTGTPTGVSQQ</sequence>
<accession>W2LIJ1</accession>
<evidence type="ECO:0000313" key="2">
    <source>
        <dbReference type="EMBL" id="ETL96485.1"/>
    </source>
</evidence>
<proteinExistence type="predicted"/>
<name>W2LIJ1_PHYNI</name>
<dbReference type="Gene3D" id="4.10.60.10">
    <property type="entry name" value="Zinc finger, CCHC-type"/>
    <property type="match status" value="1"/>
</dbReference>
<gene>
    <name evidence="2" type="ORF">L917_06033</name>
</gene>
<organism evidence="2">
    <name type="scientific">Phytophthora nicotianae</name>
    <name type="common">Potato buckeye rot agent</name>
    <name type="synonym">Phytophthora parasitica</name>
    <dbReference type="NCBI Taxonomy" id="4792"/>
    <lineage>
        <taxon>Eukaryota</taxon>
        <taxon>Sar</taxon>
        <taxon>Stramenopiles</taxon>
        <taxon>Oomycota</taxon>
        <taxon>Peronosporomycetes</taxon>
        <taxon>Peronosporales</taxon>
        <taxon>Peronosporaceae</taxon>
        <taxon>Phytophthora</taxon>
    </lineage>
</organism>
<dbReference type="EMBL" id="KI678899">
    <property type="protein sequence ID" value="ETL96485.1"/>
    <property type="molecule type" value="Genomic_DNA"/>
</dbReference>
<dbReference type="VEuPathDB" id="FungiDB:PPTG_15800"/>
<dbReference type="InterPro" id="IPR036875">
    <property type="entry name" value="Znf_CCHC_sf"/>
</dbReference>
<dbReference type="GO" id="GO:0008270">
    <property type="term" value="F:zinc ion binding"/>
    <property type="evidence" value="ECO:0007669"/>
    <property type="project" value="InterPro"/>
</dbReference>
<dbReference type="OrthoDB" id="120436at2759"/>
<dbReference type="GO" id="GO:0003676">
    <property type="term" value="F:nucleic acid binding"/>
    <property type="evidence" value="ECO:0007669"/>
    <property type="project" value="InterPro"/>
</dbReference>
<reference evidence="2" key="1">
    <citation type="submission" date="2013-11" db="EMBL/GenBank/DDBJ databases">
        <title>The Genome Sequence of Phytophthora parasitica CHvinca01.</title>
        <authorList>
            <consortium name="The Broad Institute Genomics Platform"/>
            <person name="Russ C."/>
            <person name="Tyler B."/>
            <person name="Panabieres F."/>
            <person name="Shan W."/>
            <person name="Tripathy S."/>
            <person name="Grunwald N."/>
            <person name="Machado M."/>
            <person name="Johnson C.S."/>
            <person name="Arredondo F."/>
            <person name="Hong C."/>
            <person name="Coffey M."/>
            <person name="Young S.K."/>
            <person name="Zeng Q."/>
            <person name="Gargeya S."/>
            <person name="Fitzgerald M."/>
            <person name="Abouelleil A."/>
            <person name="Alvarado L."/>
            <person name="Chapman S.B."/>
            <person name="Gainer-Dewar J."/>
            <person name="Goldberg J."/>
            <person name="Griggs A."/>
            <person name="Gujja S."/>
            <person name="Hansen M."/>
            <person name="Howarth C."/>
            <person name="Imamovic A."/>
            <person name="Ireland A."/>
            <person name="Larimer J."/>
            <person name="McCowan C."/>
            <person name="Murphy C."/>
            <person name="Pearson M."/>
            <person name="Poon T.W."/>
            <person name="Priest M."/>
            <person name="Roberts A."/>
            <person name="Saif S."/>
            <person name="Shea T."/>
            <person name="Sykes S."/>
            <person name="Wortman J."/>
            <person name="Nusbaum C."/>
            <person name="Birren B."/>
        </authorList>
    </citation>
    <scope>NUCLEOTIDE SEQUENCE [LARGE SCALE GENOMIC DNA]</scope>
    <source>
        <strain evidence="2">CHvinca01</strain>
    </source>
</reference>
<dbReference type="AlphaFoldDB" id="W2LIJ1"/>
<dbReference type="SUPFAM" id="SSF57756">
    <property type="entry name" value="Retrovirus zinc finger-like domains"/>
    <property type="match status" value="1"/>
</dbReference>
<protein>
    <recommendedName>
        <fullName evidence="3">CCHC-type domain-containing protein</fullName>
    </recommendedName>
</protein>
<evidence type="ECO:0008006" key="3">
    <source>
        <dbReference type="Google" id="ProtNLM"/>
    </source>
</evidence>
<feature type="region of interest" description="Disordered" evidence="1">
    <location>
        <begin position="1"/>
        <end position="37"/>
    </location>
</feature>
<evidence type="ECO:0000256" key="1">
    <source>
        <dbReference type="SAM" id="MobiDB-lite"/>
    </source>
</evidence>